<dbReference type="EMBL" id="KN833687">
    <property type="protein sequence ID" value="KIK30365.1"/>
    <property type="molecule type" value="Genomic_DNA"/>
</dbReference>
<evidence type="ECO:0000256" key="5">
    <source>
        <dbReference type="ARBA" id="ARBA00023136"/>
    </source>
</evidence>
<comment type="similarity">
    <text evidence="1">Belongs to the VPS18 family.</text>
</comment>
<gene>
    <name evidence="11" type="ORF">PISMIDRAFT_88003</name>
</gene>
<dbReference type="GO" id="GO:0006886">
    <property type="term" value="P:intracellular protein transport"/>
    <property type="evidence" value="ECO:0007669"/>
    <property type="project" value="UniProtKB-UniRule"/>
</dbReference>
<evidence type="ECO:0000256" key="6">
    <source>
        <dbReference type="ARBA" id="ARBA00029433"/>
    </source>
</evidence>
<keyword evidence="3 7" id="KW-0863">Zinc-finger</keyword>
<dbReference type="Proteomes" id="UP000054018">
    <property type="component" value="Unassembled WGS sequence"/>
</dbReference>
<dbReference type="GO" id="GO:0005768">
    <property type="term" value="C:endosome"/>
    <property type="evidence" value="ECO:0007669"/>
    <property type="project" value="UniProtKB-ARBA"/>
</dbReference>
<organism evidence="11 12">
    <name type="scientific">Pisolithus microcarpus 441</name>
    <dbReference type="NCBI Taxonomy" id="765257"/>
    <lineage>
        <taxon>Eukaryota</taxon>
        <taxon>Fungi</taxon>
        <taxon>Dikarya</taxon>
        <taxon>Basidiomycota</taxon>
        <taxon>Agaricomycotina</taxon>
        <taxon>Agaricomycetes</taxon>
        <taxon>Agaricomycetidae</taxon>
        <taxon>Boletales</taxon>
        <taxon>Sclerodermatineae</taxon>
        <taxon>Pisolithaceae</taxon>
        <taxon>Pisolithus</taxon>
    </lineage>
</organism>
<name>A0A0C9YYY5_9AGAM</name>
<dbReference type="SUPFAM" id="SSF57850">
    <property type="entry name" value="RING/U-box"/>
    <property type="match status" value="1"/>
</dbReference>
<keyword evidence="2" id="KW-0479">Metal-binding</keyword>
<dbReference type="PROSITE" id="PS50089">
    <property type="entry name" value="ZF_RING_2"/>
    <property type="match status" value="1"/>
</dbReference>
<dbReference type="PANTHER" id="PTHR23323:SF26">
    <property type="entry name" value="VACUOLAR PROTEIN SORTING-ASSOCIATED PROTEIN 18 HOMOLOG"/>
    <property type="match status" value="1"/>
</dbReference>
<dbReference type="GO" id="GO:0030897">
    <property type="term" value="C:HOPS complex"/>
    <property type="evidence" value="ECO:0007669"/>
    <property type="project" value="TreeGrafter"/>
</dbReference>
<reference evidence="11 12" key="1">
    <citation type="submission" date="2014-04" db="EMBL/GenBank/DDBJ databases">
        <authorList>
            <consortium name="DOE Joint Genome Institute"/>
            <person name="Kuo A."/>
            <person name="Kohler A."/>
            <person name="Costa M.D."/>
            <person name="Nagy L.G."/>
            <person name="Floudas D."/>
            <person name="Copeland A."/>
            <person name="Barry K.W."/>
            <person name="Cichocki N."/>
            <person name="Veneault-Fourrey C."/>
            <person name="LaButti K."/>
            <person name="Lindquist E.A."/>
            <person name="Lipzen A."/>
            <person name="Lundell T."/>
            <person name="Morin E."/>
            <person name="Murat C."/>
            <person name="Sun H."/>
            <person name="Tunlid A."/>
            <person name="Henrissat B."/>
            <person name="Grigoriev I.V."/>
            <person name="Hibbett D.S."/>
            <person name="Martin F."/>
            <person name="Nordberg H.P."/>
            <person name="Cantor M.N."/>
            <person name="Hua S.X."/>
        </authorList>
    </citation>
    <scope>NUCLEOTIDE SEQUENCE [LARGE SCALE GENOMIC DNA]</scope>
    <source>
        <strain evidence="11 12">441</strain>
    </source>
</reference>
<proteinExistence type="inferred from homology"/>
<evidence type="ECO:0000256" key="9">
    <source>
        <dbReference type="SAM" id="Coils"/>
    </source>
</evidence>
<dbReference type="InterPro" id="IPR007810">
    <property type="entry name" value="Pep3/Vps18_beta-prop"/>
</dbReference>
<dbReference type="PANTHER" id="PTHR23323">
    <property type="entry name" value="VACUOLAR PROTEIN SORTING-ASSOCIATED PROTEIN"/>
    <property type="match status" value="1"/>
</dbReference>
<evidence type="ECO:0000256" key="7">
    <source>
        <dbReference type="PROSITE-ProRule" id="PRU00175"/>
    </source>
</evidence>
<reference evidence="12" key="2">
    <citation type="submission" date="2015-01" db="EMBL/GenBank/DDBJ databases">
        <title>Evolutionary Origins and Diversification of the Mycorrhizal Mutualists.</title>
        <authorList>
            <consortium name="DOE Joint Genome Institute"/>
            <consortium name="Mycorrhizal Genomics Consortium"/>
            <person name="Kohler A."/>
            <person name="Kuo A."/>
            <person name="Nagy L.G."/>
            <person name="Floudas D."/>
            <person name="Copeland A."/>
            <person name="Barry K.W."/>
            <person name="Cichocki N."/>
            <person name="Veneault-Fourrey C."/>
            <person name="LaButti K."/>
            <person name="Lindquist E.A."/>
            <person name="Lipzen A."/>
            <person name="Lundell T."/>
            <person name="Morin E."/>
            <person name="Murat C."/>
            <person name="Riley R."/>
            <person name="Ohm R."/>
            <person name="Sun H."/>
            <person name="Tunlid A."/>
            <person name="Henrissat B."/>
            <person name="Grigoriev I.V."/>
            <person name="Hibbett D.S."/>
            <person name="Martin F."/>
        </authorList>
    </citation>
    <scope>NUCLEOTIDE SEQUENCE [LARGE SCALE GENOMIC DNA]</scope>
    <source>
        <strain evidence="12">441</strain>
    </source>
</reference>
<dbReference type="InterPro" id="IPR013083">
    <property type="entry name" value="Znf_RING/FYVE/PHD"/>
</dbReference>
<dbReference type="InterPro" id="IPR036322">
    <property type="entry name" value="WD40_repeat_dom_sf"/>
</dbReference>
<feature type="repeat" description="CHCR" evidence="8">
    <location>
        <begin position="589"/>
        <end position="752"/>
    </location>
</feature>
<dbReference type="GO" id="GO:0007032">
    <property type="term" value="P:endosome organization"/>
    <property type="evidence" value="ECO:0007669"/>
    <property type="project" value="TreeGrafter"/>
</dbReference>
<sequence length="1025" mass="115264">MFDEGKSSSFRDVSGSVVNVAVVEHVVPKAGPSHALFPQVKYEGFEPSPFNDAPMIEAYAVSVADELRLHEFRPATQPFDLCPVQYTLPAPLTCLAVSSDKMAMGLASNTIVLIELAHPEQVLQIPISRKPTEMSLYKMFLDPSGRHLVITSHQGENWYLFRGWKKPKQLKSFKMVIESIAWNEPALLSSPHSTSTREILVGARNGGIYEAVLDAAEDFFKSQERYLHLLFTLPEKSPITGIRFDLFPPSDPRTALIIVTTPTRIYQFVGPPDRRSEESGRMFLPIFSAYRETAPKISELPGTLIYSELHFFRPNIDQASSLPKSLAWLTAPGIYYGTLNFEQSVDDHIDSTQLFPYPTLSQHETSTASTPLPQVPISIALTEFHLVLLYKDRLIGICTLNGKQSYEDTVPLRPNEVVRGIATDPVRRTYWVYTDQSILELVVRNESRDVWQIFLEQRKFDVALQYAKCDESDDSCAAETATSDAQNVETERIMLEEDLRHFLETYKADLDRDTVYELIQGHGRTDMLLFFATVIGDHEYVIHHWILEEEWSKAIDVLNRQSDLQLYYRFGTVLTRHAPKEMVDAWLRQPALDPLRLIPSLLQLQHAPRDALSSNQAVRYLNHVVFQQSNTSSIIHNLLVTFHATLSPTPSDDGPLLRFLTTAPCDPLTGKPYYDLDYALRLCKRASRIQACVHIYAKMGLYENSVDLALEKGDLELAKVNADMPESDLPLRKKLWLKIARYVVQDKKDIKSAMRFLEDTDLLKIEDILPFFPDFVVIDDFKEEIAHALEGYSAHIDELKKEMDEATRTAESIKQDIAELRNRFVTIAAEETCSVCAQLLLTRQFYVFPCQHTFHADCLISLARECLPTHALRRVLALQTELVKESRTGPAERSATGATDVQMGQPVRQRTLLSTNFVGPALQNGTKAVAPLGRNILSAGDKLRDLIIPDALAAVATAPVGWIPGIGLTGGKKSGSDKDGEKRTERLRAELDDILASSCPMCENVVAGLDKPFVDPGEMDTTWAL</sequence>
<protein>
    <recommendedName>
        <fullName evidence="10">RING-type domain-containing protein</fullName>
    </recommendedName>
</protein>
<dbReference type="GO" id="GO:0006904">
    <property type="term" value="P:vesicle docking involved in exocytosis"/>
    <property type="evidence" value="ECO:0007669"/>
    <property type="project" value="TreeGrafter"/>
</dbReference>
<evidence type="ECO:0000256" key="8">
    <source>
        <dbReference type="PROSITE-ProRule" id="PRU01006"/>
    </source>
</evidence>
<dbReference type="InterPro" id="IPR058919">
    <property type="entry name" value="Pep3/Vps18_RING_C"/>
</dbReference>
<dbReference type="HOGENOM" id="CLU_003488_0_0_1"/>
<evidence type="ECO:0000256" key="3">
    <source>
        <dbReference type="ARBA" id="ARBA00022771"/>
    </source>
</evidence>
<dbReference type="Pfam" id="PF05131">
    <property type="entry name" value="Pep3_Vps18"/>
    <property type="match status" value="1"/>
</dbReference>
<keyword evidence="9" id="KW-0175">Coiled coil</keyword>
<keyword evidence="12" id="KW-1185">Reference proteome</keyword>
<evidence type="ECO:0000256" key="2">
    <source>
        <dbReference type="ARBA" id="ARBA00022723"/>
    </source>
</evidence>
<dbReference type="PROSITE" id="PS50236">
    <property type="entry name" value="CHCR"/>
    <property type="match status" value="1"/>
</dbReference>
<evidence type="ECO:0000256" key="4">
    <source>
        <dbReference type="ARBA" id="ARBA00022833"/>
    </source>
</evidence>
<dbReference type="GO" id="GO:0008270">
    <property type="term" value="F:zinc ion binding"/>
    <property type="evidence" value="ECO:0007669"/>
    <property type="project" value="UniProtKB-KW"/>
</dbReference>
<dbReference type="GO" id="GO:0007033">
    <property type="term" value="P:vacuole organization"/>
    <property type="evidence" value="ECO:0007669"/>
    <property type="project" value="TreeGrafter"/>
</dbReference>
<dbReference type="InterPro" id="IPR000547">
    <property type="entry name" value="Clathrin_H-chain/VPS_repeat"/>
</dbReference>
<feature type="coiled-coil region" evidence="9">
    <location>
        <begin position="782"/>
        <end position="823"/>
    </location>
</feature>
<evidence type="ECO:0000313" key="11">
    <source>
        <dbReference type="EMBL" id="KIK30365.1"/>
    </source>
</evidence>
<dbReference type="GO" id="GO:0030674">
    <property type="term" value="F:protein-macromolecule adaptor activity"/>
    <property type="evidence" value="ECO:0007669"/>
    <property type="project" value="TreeGrafter"/>
</dbReference>
<dbReference type="STRING" id="765257.A0A0C9YYY5"/>
<evidence type="ECO:0000313" key="12">
    <source>
        <dbReference type="Proteomes" id="UP000054018"/>
    </source>
</evidence>
<comment type="subcellular location">
    <subcellularLocation>
        <location evidence="6">Endomembrane system</location>
        <topology evidence="6">Peripheral membrane protein</topology>
        <orientation evidence="6">Cytoplasmic side</orientation>
    </subcellularLocation>
</comment>
<keyword evidence="5" id="KW-0472">Membrane</keyword>
<dbReference type="Pfam" id="PF26148">
    <property type="entry name" value="VPS18_RING_C"/>
    <property type="match status" value="1"/>
</dbReference>
<keyword evidence="4" id="KW-0862">Zinc</keyword>
<dbReference type="OrthoDB" id="1845386at2759"/>
<dbReference type="Gene3D" id="3.30.40.10">
    <property type="entry name" value="Zinc/RING finger domain, C3HC4 (zinc finger)"/>
    <property type="match status" value="1"/>
</dbReference>
<feature type="domain" description="RING-type" evidence="10">
    <location>
        <begin position="833"/>
        <end position="866"/>
    </location>
</feature>
<dbReference type="GO" id="GO:0048284">
    <property type="term" value="P:organelle fusion"/>
    <property type="evidence" value="ECO:0007669"/>
    <property type="project" value="TreeGrafter"/>
</dbReference>
<accession>A0A0C9YYY5</accession>
<evidence type="ECO:0000259" key="10">
    <source>
        <dbReference type="PROSITE" id="PS50089"/>
    </source>
</evidence>
<dbReference type="CDD" id="cd16462">
    <property type="entry name" value="RING-H2_Pep3p-like"/>
    <property type="match status" value="1"/>
</dbReference>
<dbReference type="InterPro" id="IPR001841">
    <property type="entry name" value="Znf_RING"/>
</dbReference>
<evidence type="ECO:0000256" key="1">
    <source>
        <dbReference type="ARBA" id="ARBA00010454"/>
    </source>
</evidence>
<dbReference type="AlphaFoldDB" id="A0A0C9YYY5"/>
<dbReference type="SUPFAM" id="SSF50978">
    <property type="entry name" value="WD40 repeat-like"/>
    <property type="match status" value="1"/>
</dbReference>